<organism evidence="8 9">
    <name type="scientific">Penicillium daleae</name>
    <dbReference type="NCBI Taxonomy" id="63821"/>
    <lineage>
        <taxon>Eukaryota</taxon>
        <taxon>Fungi</taxon>
        <taxon>Dikarya</taxon>
        <taxon>Ascomycota</taxon>
        <taxon>Pezizomycotina</taxon>
        <taxon>Eurotiomycetes</taxon>
        <taxon>Eurotiomycetidae</taxon>
        <taxon>Eurotiales</taxon>
        <taxon>Aspergillaceae</taxon>
        <taxon>Penicillium</taxon>
    </lineage>
</organism>
<keyword evidence="2" id="KW-0547">Nucleotide-binding</keyword>
<name>A0AAD6CCL8_9EURO</name>
<dbReference type="GeneID" id="81595021"/>
<dbReference type="GO" id="GO:0005874">
    <property type="term" value="C:microtubule"/>
    <property type="evidence" value="ECO:0007669"/>
    <property type="project" value="UniProtKB-KW"/>
</dbReference>
<keyword evidence="5" id="KW-0505">Motor protein</keyword>
<keyword evidence="4 6" id="KW-0175">Coiled coil</keyword>
<dbReference type="EMBL" id="JAPVEA010000002">
    <property type="protein sequence ID" value="KAJ5459843.1"/>
    <property type="molecule type" value="Genomic_DNA"/>
</dbReference>
<feature type="coiled-coil region" evidence="6">
    <location>
        <begin position="573"/>
        <end position="706"/>
    </location>
</feature>
<dbReference type="PANTHER" id="PTHR37739">
    <property type="entry name" value="KINESIN-LIKE PROTEIN KIN-12D"/>
    <property type="match status" value="1"/>
</dbReference>
<evidence type="ECO:0000256" key="5">
    <source>
        <dbReference type="ARBA" id="ARBA00023175"/>
    </source>
</evidence>
<reference evidence="8" key="2">
    <citation type="journal article" date="2023" name="IMA Fungus">
        <title>Comparative genomic study of the Penicillium genus elucidates a diverse pangenome and 15 lateral gene transfer events.</title>
        <authorList>
            <person name="Petersen C."/>
            <person name="Sorensen T."/>
            <person name="Nielsen M.R."/>
            <person name="Sondergaard T.E."/>
            <person name="Sorensen J.L."/>
            <person name="Fitzpatrick D.A."/>
            <person name="Frisvad J.C."/>
            <person name="Nielsen K.L."/>
        </authorList>
    </citation>
    <scope>NUCLEOTIDE SEQUENCE</scope>
    <source>
        <strain evidence="8">IBT 16125</strain>
    </source>
</reference>
<dbReference type="PANTHER" id="PTHR37739:SF8">
    <property type="entry name" value="KINESIN-LIKE PROTEIN KIN-12D"/>
    <property type="match status" value="1"/>
</dbReference>
<feature type="compositionally biased region" description="Acidic residues" evidence="7">
    <location>
        <begin position="908"/>
        <end position="918"/>
    </location>
</feature>
<sequence>MTEELNRLMHEVERVVTAPYVPSLQDLYSFIQASSPSTIQLWALHKPCQVGLLAEMLVESLSRSRVALPLLTAFARITSFRDVLLDRQPILLDAFLEQALVAGESEYDPACIALLSSPLPQGFAPPARLAGFITKLVSSMAANPGAETIAPLFTLMTGLQGSPNFLNDVPTEVMSNLQLEFTKTLRNLDDHMGNLLGLATFAQISMTQRKQLDQHPGTGTPSWLLNIQHFFGPKRGMKTLDLVVLRVILACSSNCNNLTPAQAAESIRLAIGIAKAVEPDQKQSWILSNSSKIAKLSEKVSRENLDREIQVMGVVFLLSLQNLGSLPTHIGDLGLRLLVSKDSRAILGTMSPELVSHMTQSLGGYDESVVYELMQFTVDALREDSAGRDSMFNLHVSDLLISGFQANLSQHIITSLLKSTSTKQTIAGLFGKFPAAPAQLQCHGSQICHCAYSSLQNRILLNLFNVYFTAALSLSGDTTDILIMKSFVERAEKSLSHFNCTFTQTDYSAYRSSLYLRNRQEFTSKRQPTRDWRAAITELHVQNAETSHNAIMKKVDDICFDLERRCYDIEGPVRSAEEERDRQKCEALQLKQQNEDLARQLDLSTQTISTLQQDLARLEEHAGIATSRAEELSEALELARQELRDQQLHSDDAVRAEQERARGRELELIATSTEKDDQLEELQESLRQLESQKKHLEQVVQASSHERATSAETTAELRHEITEVQALLQASKALYCQKEDEFKRLMAENNGLQTELGSVQARMEVQAQETERLYSSLREAEEKAKYEILALTRNKEAELANLTSEITKQKEENGLLQKAMQTAGSEVSKEIQSKEKRIHQLEKKIQSLRDERATKAREFSEAQQHIGRLMNVMGFSAKPNDKSSTKSQRSRDADIVPTPSRQQSAKYDDDDDDDDDIQLAESFESLASNLQGPTPKRPKGNGCSTHPLQAPPPKTPAAGSSVVNSNLAKIGTRKPLIEVGTNSPVKSQVSLGSKGSQYEAASAGNIGENRLQDLDLDMDLEFSKDSFCTSTAFSASNH</sequence>
<keyword evidence="3" id="KW-0067">ATP-binding</keyword>
<dbReference type="AlphaFoldDB" id="A0AAD6CCL8"/>
<proteinExistence type="predicted"/>
<evidence type="ECO:0000256" key="2">
    <source>
        <dbReference type="ARBA" id="ARBA00022741"/>
    </source>
</evidence>
<evidence type="ECO:0000313" key="9">
    <source>
        <dbReference type="Proteomes" id="UP001213681"/>
    </source>
</evidence>
<accession>A0AAD6CCL8</accession>
<dbReference type="RefSeq" id="XP_056768885.1">
    <property type="nucleotide sequence ID" value="XM_056904778.1"/>
</dbReference>
<evidence type="ECO:0000256" key="4">
    <source>
        <dbReference type="ARBA" id="ARBA00023054"/>
    </source>
</evidence>
<comment type="caution">
    <text evidence="8">The sequence shown here is derived from an EMBL/GenBank/DDBJ whole genome shotgun (WGS) entry which is preliminary data.</text>
</comment>
<feature type="compositionally biased region" description="Basic and acidic residues" evidence="7">
    <location>
        <begin position="879"/>
        <end position="894"/>
    </location>
</feature>
<dbReference type="Proteomes" id="UP001213681">
    <property type="component" value="Unassembled WGS sequence"/>
</dbReference>
<dbReference type="InterPro" id="IPR044986">
    <property type="entry name" value="KIF15/KIN-12"/>
</dbReference>
<protein>
    <submittedName>
        <fullName evidence="8">Uncharacterized protein</fullName>
    </submittedName>
</protein>
<evidence type="ECO:0000256" key="1">
    <source>
        <dbReference type="ARBA" id="ARBA00022701"/>
    </source>
</evidence>
<evidence type="ECO:0000313" key="8">
    <source>
        <dbReference type="EMBL" id="KAJ5459843.1"/>
    </source>
</evidence>
<dbReference type="GO" id="GO:0005524">
    <property type="term" value="F:ATP binding"/>
    <property type="evidence" value="ECO:0007669"/>
    <property type="project" value="UniProtKB-KW"/>
</dbReference>
<reference evidence="8" key="1">
    <citation type="submission" date="2022-12" db="EMBL/GenBank/DDBJ databases">
        <authorList>
            <person name="Petersen C."/>
        </authorList>
    </citation>
    <scope>NUCLEOTIDE SEQUENCE</scope>
    <source>
        <strain evidence="8">IBT 16125</strain>
    </source>
</reference>
<evidence type="ECO:0000256" key="3">
    <source>
        <dbReference type="ARBA" id="ARBA00022840"/>
    </source>
</evidence>
<evidence type="ECO:0000256" key="6">
    <source>
        <dbReference type="SAM" id="Coils"/>
    </source>
</evidence>
<feature type="coiled-coil region" evidence="6">
    <location>
        <begin position="792"/>
        <end position="858"/>
    </location>
</feature>
<feature type="region of interest" description="Disordered" evidence="7">
    <location>
        <begin position="870"/>
        <end position="961"/>
    </location>
</feature>
<keyword evidence="9" id="KW-1185">Reference proteome</keyword>
<keyword evidence="1" id="KW-0493">Microtubule</keyword>
<evidence type="ECO:0000256" key="7">
    <source>
        <dbReference type="SAM" id="MobiDB-lite"/>
    </source>
</evidence>
<gene>
    <name evidence="8" type="ORF">N7458_001395</name>
</gene>